<dbReference type="AlphaFoldDB" id="U5ETL7"/>
<dbReference type="SMART" id="SM00868">
    <property type="entry name" value="zf-AD"/>
    <property type="match status" value="1"/>
</dbReference>
<accession>U5ETL7</accession>
<dbReference type="InterPro" id="IPR013087">
    <property type="entry name" value="Znf_C2H2_type"/>
</dbReference>
<feature type="binding site" evidence="9">
    <location>
        <position position="53"/>
    </location>
    <ligand>
        <name>Zn(2+)</name>
        <dbReference type="ChEBI" id="CHEBI:29105"/>
    </ligand>
</feature>
<protein>
    <submittedName>
        <fullName evidence="13">Putative nucleic acid binding protein</fullName>
    </submittedName>
</protein>
<dbReference type="Pfam" id="PF07776">
    <property type="entry name" value="zf-AD"/>
    <property type="match status" value="1"/>
</dbReference>
<evidence type="ECO:0000259" key="12">
    <source>
        <dbReference type="PROSITE" id="PS51915"/>
    </source>
</evidence>
<comment type="subcellular location">
    <subcellularLocation>
        <location evidence="1">Nucleus</location>
    </subcellularLocation>
</comment>
<feature type="domain" description="C2H2-type" evidence="11">
    <location>
        <begin position="401"/>
        <end position="429"/>
    </location>
</feature>
<dbReference type="GO" id="GO:0005634">
    <property type="term" value="C:nucleus"/>
    <property type="evidence" value="ECO:0007669"/>
    <property type="project" value="UniProtKB-SubCell"/>
</dbReference>
<feature type="domain" description="C2H2-type" evidence="11">
    <location>
        <begin position="514"/>
        <end position="541"/>
    </location>
</feature>
<organism evidence="13">
    <name type="scientific">Corethrella appendiculata</name>
    <dbReference type="NCBI Taxonomy" id="1370023"/>
    <lineage>
        <taxon>Eukaryota</taxon>
        <taxon>Metazoa</taxon>
        <taxon>Ecdysozoa</taxon>
        <taxon>Arthropoda</taxon>
        <taxon>Hexapoda</taxon>
        <taxon>Insecta</taxon>
        <taxon>Pterygota</taxon>
        <taxon>Neoptera</taxon>
        <taxon>Endopterygota</taxon>
        <taxon>Diptera</taxon>
        <taxon>Nematocera</taxon>
        <taxon>Culicoidea</taxon>
        <taxon>Chaoboridae</taxon>
        <taxon>Corethrella</taxon>
    </lineage>
</organism>
<dbReference type="InterPro" id="IPR036236">
    <property type="entry name" value="Znf_C2H2_sf"/>
</dbReference>
<dbReference type="GO" id="GO:0000981">
    <property type="term" value="F:DNA-binding transcription factor activity, RNA polymerase II-specific"/>
    <property type="evidence" value="ECO:0007669"/>
    <property type="project" value="TreeGrafter"/>
</dbReference>
<keyword evidence="2 9" id="KW-0479">Metal-binding</keyword>
<evidence type="ECO:0000256" key="10">
    <source>
        <dbReference type="SAM" id="MobiDB-lite"/>
    </source>
</evidence>
<dbReference type="GO" id="GO:0000977">
    <property type="term" value="F:RNA polymerase II transcription regulatory region sequence-specific DNA binding"/>
    <property type="evidence" value="ECO:0007669"/>
    <property type="project" value="TreeGrafter"/>
</dbReference>
<evidence type="ECO:0000259" key="11">
    <source>
        <dbReference type="PROSITE" id="PS50157"/>
    </source>
</evidence>
<reference evidence="13" key="1">
    <citation type="journal article" date="2014" name="Insect Biochem. Mol. Biol.">
        <title>An insight into the sialome of the frog biting fly, Corethrella appendiculata.</title>
        <authorList>
            <person name="Ribeiro J.M.C."/>
            <person name="Chagas A.C."/>
            <person name="Pham V.M."/>
            <person name="Lounibos L.P."/>
            <person name="Calvo E."/>
        </authorList>
    </citation>
    <scope>NUCLEOTIDE SEQUENCE</scope>
    <source>
        <tissue evidence="13">Salivary glands</tissue>
    </source>
</reference>
<feature type="domain" description="ZAD" evidence="12">
    <location>
        <begin position="2"/>
        <end position="77"/>
    </location>
</feature>
<evidence type="ECO:0000256" key="1">
    <source>
        <dbReference type="ARBA" id="ARBA00004123"/>
    </source>
</evidence>
<feature type="binding site" evidence="9">
    <location>
        <position position="4"/>
    </location>
    <ligand>
        <name>Zn(2+)</name>
        <dbReference type="ChEBI" id="CHEBI:29105"/>
    </ligand>
</feature>
<proteinExistence type="evidence at transcript level"/>
<evidence type="ECO:0000256" key="8">
    <source>
        <dbReference type="PROSITE-ProRule" id="PRU00042"/>
    </source>
</evidence>
<keyword evidence="5 9" id="KW-0862">Zinc</keyword>
<dbReference type="SMART" id="SM00355">
    <property type="entry name" value="ZnF_C2H2"/>
    <property type="match status" value="12"/>
</dbReference>
<evidence type="ECO:0000256" key="9">
    <source>
        <dbReference type="PROSITE-ProRule" id="PRU01263"/>
    </source>
</evidence>
<evidence type="ECO:0000256" key="5">
    <source>
        <dbReference type="ARBA" id="ARBA00022833"/>
    </source>
</evidence>
<dbReference type="EMBL" id="GANO01004311">
    <property type="protein sequence ID" value="JAB55560.1"/>
    <property type="molecule type" value="mRNA"/>
</dbReference>
<feature type="domain" description="C2H2-type" evidence="11">
    <location>
        <begin position="346"/>
        <end position="374"/>
    </location>
</feature>
<dbReference type="Gene3D" id="3.40.1800.20">
    <property type="match status" value="1"/>
</dbReference>
<dbReference type="InterPro" id="IPR012934">
    <property type="entry name" value="Znf_AD"/>
</dbReference>
<keyword evidence="4 8" id="KW-0863">Zinc-finger</keyword>
<dbReference type="SUPFAM" id="SSF57667">
    <property type="entry name" value="beta-beta-alpha zinc fingers"/>
    <property type="match status" value="5"/>
</dbReference>
<dbReference type="Pfam" id="PF00096">
    <property type="entry name" value="zf-C2H2"/>
    <property type="match status" value="1"/>
</dbReference>
<feature type="region of interest" description="Disordered" evidence="10">
    <location>
        <begin position="122"/>
        <end position="155"/>
    </location>
</feature>
<feature type="binding site" evidence="9">
    <location>
        <position position="7"/>
    </location>
    <ligand>
        <name>Zn(2+)</name>
        <dbReference type="ChEBI" id="CHEBI:29105"/>
    </ligand>
</feature>
<evidence type="ECO:0000256" key="2">
    <source>
        <dbReference type="ARBA" id="ARBA00022723"/>
    </source>
</evidence>
<feature type="domain" description="C2H2-type" evidence="11">
    <location>
        <begin position="486"/>
        <end position="513"/>
    </location>
</feature>
<dbReference type="PANTHER" id="PTHR24381:SF390">
    <property type="entry name" value="ZINC FINGER PROTEIN 37 HOMOLOG"/>
    <property type="match status" value="1"/>
</dbReference>
<dbReference type="PANTHER" id="PTHR24381">
    <property type="entry name" value="ZINC FINGER PROTEIN"/>
    <property type="match status" value="1"/>
</dbReference>
<dbReference type="PROSITE" id="PS00028">
    <property type="entry name" value="ZINC_FINGER_C2H2_1"/>
    <property type="match status" value="7"/>
</dbReference>
<feature type="binding site" evidence="9">
    <location>
        <position position="50"/>
    </location>
    <ligand>
        <name>Zn(2+)</name>
        <dbReference type="ChEBI" id="CHEBI:29105"/>
    </ligand>
</feature>
<dbReference type="PROSITE" id="PS50157">
    <property type="entry name" value="ZINC_FINGER_C2H2_2"/>
    <property type="match status" value="8"/>
</dbReference>
<evidence type="ECO:0000256" key="7">
    <source>
        <dbReference type="ARBA" id="ARBA00023242"/>
    </source>
</evidence>
<dbReference type="Gene3D" id="3.30.160.60">
    <property type="entry name" value="Classic Zinc Finger"/>
    <property type="match status" value="6"/>
</dbReference>
<feature type="domain" description="C2H2-type" evidence="11">
    <location>
        <begin position="374"/>
        <end position="401"/>
    </location>
</feature>
<keyword evidence="6" id="KW-0238">DNA-binding</keyword>
<feature type="compositionally biased region" description="Acidic residues" evidence="10">
    <location>
        <begin position="128"/>
        <end position="145"/>
    </location>
</feature>
<evidence type="ECO:0000313" key="13">
    <source>
        <dbReference type="EMBL" id="JAB55560.1"/>
    </source>
</evidence>
<feature type="domain" description="C2H2-type" evidence="11">
    <location>
        <begin position="542"/>
        <end position="565"/>
    </location>
</feature>
<dbReference type="GO" id="GO:0008270">
    <property type="term" value="F:zinc ion binding"/>
    <property type="evidence" value="ECO:0007669"/>
    <property type="project" value="UniProtKB-UniRule"/>
</dbReference>
<evidence type="ECO:0000256" key="3">
    <source>
        <dbReference type="ARBA" id="ARBA00022737"/>
    </source>
</evidence>
<dbReference type="FunFam" id="3.30.160.60:FF:000295">
    <property type="entry name" value="zinc finger protein 19"/>
    <property type="match status" value="1"/>
</dbReference>
<dbReference type="PROSITE" id="PS51915">
    <property type="entry name" value="ZAD"/>
    <property type="match status" value="1"/>
</dbReference>
<name>U5ETL7_9DIPT</name>
<sequence>MNICRTCMEKSEELIPIFSKFDEFDFIATKIIQIVGLQILEDDGLPNSVCSNCMNELRNASIYINKSRETDRKLRKLFKGNVESEDENEEKSQTDFFDIKSENYVENNFEIKLEIDEEGNVLGATSSSEEEDDSSDDDYQDSEEEYEKKSSHKRRYIRQKPLKPVEYKPRENPFTNDWPSVIEKDASDGTKIKFKRVDFDGVMCCGCLSVFETSDELKAHSLEYHANKPQSTNSLKKKYYCTICYRRYTAKRNLTDHQFLYENMSTLYECECSSRIPSERRLQLHANLHPLKTKKRPKVPLDDLKTLYCCSCSNPFDKKESLIQHALVEHSHNKILTEACKISKPFECDICFRRYQSKHSLEKHRRRLYRKEYFMCSQCGLNFNCSTSLNDHESTHDEQTHECKICQKRFISKATLKCHIQNVHVTEKKFVCTVCGWSSTNRIRLTHHSIMHSDLLAYQCKMCGKKFKSKQALTFHYNTHNGIKPFKCRYCEKTFGHHTNRKNHEIIHTGIKPYSCSFCEKSFMRKKQLLEHQTIHTGINPLRCDYCSRLFDDKKLLQTHVEVSHPEYC</sequence>
<feature type="domain" description="C2H2-type" evidence="11">
    <location>
        <begin position="307"/>
        <end position="335"/>
    </location>
</feature>
<feature type="domain" description="C2H2-type" evidence="11">
    <location>
        <begin position="458"/>
        <end position="485"/>
    </location>
</feature>
<keyword evidence="7" id="KW-0539">Nucleus</keyword>
<dbReference type="SUPFAM" id="SSF57716">
    <property type="entry name" value="Glucocorticoid receptor-like (DNA-binding domain)"/>
    <property type="match status" value="1"/>
</dbReference>
<keyword evidence="3" id="KW-0677">Repeat</keyword>
<evidence type="ECO:0000256" key="6">
    <source>
        <dbReference type="ARBA" id="ARBA00023125"/>
    </source>
</evidence>
<evidence type="ECO:0000256" key="4">
    <source>
        <dbReference type="ARBA" id="ARBA00022771"/>
    </source>
</evidence>
<dbReference type="Pfam" id="PF13894">
    <property type="entry name" value="zf-C2H2_4"/>
    <property type="match status" value="1"/>
</dbReference>